<dbReference type="AlphaFoldDB" id="I3EEL6"/>
<keyword evidence="1" id="KW-1133">Transmembrane helix</keyword>
<sequence>MHAERNKKRELLSRVVLGAVTGSVIGLTVGIISKGINRNSSISQKVTDTMIIGGTYAIMDNLVSKYNINQAYRPILSGLIAGSLGSRGSTFSIITTSVITATAAYTLENTNIIYNTNIE</sequence>
<reference evidence="2" key="1">
    <citation type="submission" date="2011-01" db="EMBL/GenBank/DDBJ databases">
        <title>The Genome Sequence of Nematocida parisii strain ERTm3.</title>
        <authorList>
            <consortium name="The Broad Institute Genome Sequencing Platform"/>
            <consortium name="The Broad Institute Genome Sequencing Center for Infectious Disease"/>
            <person name="Cuomo C."/>
            <person name="Troemel E."/>
            <person name="Young S.K."/>
            <person name="Zeng Q."/>
            <person name="Gargeya S."/>
            <person name="Fitzgerald M."/>
            <person name="Haas B."/>
            <person name="Abouelleil A."/>
            <person name="Alvarado L."/>
            <person name="Arachchi H.M."/>
            <person name="Berlin A."/>
            <person name="Chapman S.B."/>
            <person name="Gearin G."/>
            <person name="Goldberg J."/>
            <person name="Griggs A."/>
            <person name="Gujja S."/>
            <person name="Hansen M."/>
            <person name="Heiman D."/>
            <person name="Howarth C."/>
            <person name="Larimer J."/>
            <person name="Lui A."/>
            <person name="MacDonald P.J.P."/>
            <person name="McCowen C."/>
            <person name="Montmayeur A."/>
            <person name="Murphy C."/>
            <person name="Neiman D."/>
            <person name="Pearson M."/>
            <person name="Priest M."/>
            <person name="Roberts A."/>
            <person name="Saif S."/>
            <person name="Shea T."/>
            <person name="Sisk P."/>
            <person name="Stolte C."/>
            <person name="Sykes S."/>
            <person name="Wortman J."/>
            <person name="Nusbaum C."/>
            <person name="Birren B."/>
        </authorList>
    </citation>
    <scope>NUCLEOTIDE SEQUENCE</scope>
    <source>
        <strain evidence="2">ERTm3</strain>
    </source>
</reference>
<dbReference type="InParanoid" id="I3EEL6"/>
<organism evidence="2 3">
    <name type="scientific">Nematocida parisii (strain ERTm3)</name>
    <name type="common">Nematode killer fungus</name>
    <dbReference type="NCBI Taxonomy" id="935791"/>
    <lineage>
        <taxon>Eukaryota</taxon>
        <taxon>Fungi</taxon>
        <taxon>Fungi incertae sedis</taxon>
        <taxon>Microsporidia</taxon>
        <taxon>Nematocida</taxon>
    </lineage>
</organism>
<keyword evidence="1" id="KW-0472">Membrane</keyword>
<dbReference type="VEuPathDB" id="MicrosporidiaDB:NEQG_02210"/>
<dbReference type="Proteomes" id="UP000002872">
    <property type="component" value="Unassembled WGS sequence"/>
</dbReference>
<gene>
    <name evidence="2" type="ORF">NEQG_02210</name>
</gene>
<feature type="transmembrane region" description="Helical" evidence="1">
    <location>
        <begin position="12"/>
        <end position="32"/>
    </location>
</feature>
<keyword evidence="3" id="KW-1185">Reference proteome</keyword>
<dbReference type="EMBL" id="GL870881">
    <property type="protein sequence ID" value="EIJ87663.1"/>
    <property type="molecule type" value="Genomic_DNA"/>
</dbReference>
<accession>I3EEL6</accession>
<proteinExistence type="predicted"/>
<keyword evidence="1" id="KW-0812">Transmembrane</keyword>
<dbReference type="HOGENOM" id="CLU_2062094_0_0_1"/>
<evidence type="ECO:0000313" key="2">
    <source>
        <dbReference type="EMBL" id="EIJ87663.1"/>
    </source>
</evidence>
<protein>
    <submittedName>
        <fullName evidence="2">Uncharacterized protein</fullName>
    </submittedName>
</protein>
<evidence type="ECO:0000313" key="3">
    <source>
        <dbReference type="Proteomes" id="UP000002872"/>
    </source>
</evidence>
<evidence type="ECO:0000256" key="1">
    <source>
        <dbReference type="SAM" id="Phobius"/>
    </source>
</evidence>
<name>I3EEL6_NEMP3</name>
<dbReference type="OMA" id="YNINQAY"/>
<dbReference type="OrthoDB" id="2191646at2759"/>